<dbReference type="Proteomes" id="UP001324115">
    <property type="component" value="Unassembled WGS sequence"/>
</dbReference>
<dbReference type="Pfam" id="PF13812">
    <property type="entry name" value="PPR_3"/>
    <property type="match status" value="1"/>
</dbReference>
<dbReference type="InterPro" id="IPR050667">
    <property type="entry name" value="PPR-containing_protein"/>
</dbReference>
<feature type="repeat" description="PPR" evidence="3">
    <location>
        <begin position="361"/>
        <end position="395"/>
    </location>
</feature>
<dbReference type="NCBIfam" id="TIGR00756">
    <property type="entry name" value="PPR"/>
    <property type="match status" value="6"/>
</dbReference>
<dbReference type="PANTHER" id="PTHR47939:SF4">
    <property type="entry name" value="PENTACOTRIPEPTIDE-REPEAT REGION OF PRORP DOMAIN-CONTAINING PROTEIN"/>
    <property type="match status" value="1"/>
</dbReference>
<dbReference type="Pfam" id="PF01535">
    <property type="entry name" value="PPR"/>
    <property type="match status" value="2"/>
</dbReference>
<dbReference type="PROSITE" id="PS51375">
    <property type="entry name" value="PPR"/>
    <property type="match status" value="6"/>
</dbReference>
<evidence type="ECO:0000256" key="2">
    <source>
        <dbReference type="ARBA" id="ARBA00022737"/>
    </source>
</evidence>
<dbReference type="Gene3D" id="1.25.40.10">
    <property type="entry name" value="Tetratricopeptide repeat domain"/>
    <property type="match status" value="4"/>
</dbReference>
<dbReference type="EMBL" id="JAXUIC010000006">
    <property type="protein sequence ID" value="KAK4587026.1"/>
    <property type="molecule type" value="Genomic_DNA"/>
</dbReference>
<feature type="repeat" description="PPR" evidence="3">
    <location>
        <begin position="319"/>
        <end position="353"/>
    </location>
</feature>
<dbReference type="Pfam" id="PF13041">
    <property type="entry name" value="PPR_2"/>
    <property type="match status" value="2"/>
</dbReference>
<dbReference type="AlphaFoldDB" id="A0AAN7FBB5"/>
<proteinExistence type="inferred from homology"/>
<keyword evidence="2" id="KW-0677">Repeat</keyword>
<evidence type="ECO:0000256" key="3">
    <source>
        <dbReference type="PROSITE-ProRule" id="PRU00708"/>
    </source>
</evidence>
<evidence type="ECO:0000256" key="1">
    <source>
        <dbReference type="ARBA" id="ARBA00007626"/>
    </source>
</evidence>
<accession>A0AAN7FBB5</accession>
<feature type="repeat" description="PPR" evidence="3">
    <location>
        <begin position="396"/>
        <end position="430"/>
    </location>
</feature>
<reference evidence="4 5" key="1">
    <citation type="journal article" date="2023" name="G3 (Bethesda)">
        <title>A haplotype-resolved chromosome-scale genome for Quercus rubra L. provides insights into the genetics of adaptive traits for red oak species.</title>
        <authorList>
            <person name="Kapoor B."/>
            <person name="Jenkins J."/>
            <person name="Schmutz J."/>
            <person name="Zhebentyayeva T."/>
            <person name="Kuelheim C."/>
            <person name="Coggeshall M."/>
            <person name="Heim C."/>
            <person name="Lasky J.R."/>
            <person name="Leites L."/>
            <person name="Islam-Faridi N."/>
            <person name="Romero-Severson J."/>
            <person name="DeLeo V.L."/>
            <person name="Lucas S.M."/>
            <person name="Lazic D."/>
            <person name="Gailing O."/>
            <person name="Carlson J."/>
            <person name="Staton M."/>
        </authorList>
    </citation>
    <scope>NUCLEOTIDE SEQUENCE [LARGE SCALE GENOMIC DNA]</scope>
    <source>
        <strain evidence="4">Pseudo-F2</strain>
    </source>
</reference>
<dbReference type="InterPro" id="IPR011990">
    <property type="entry name" value="TPR-like_helical_dom_sf"/>
</dbReference>
<protein>
    <recommendedName>
        <fullName evidence="6">Pentatricopeptide repeat-containing protein</fullName>
    </recommendedName>
</protein>
<feature type="repeat" description="PPR" evidence="3">
    <location>
        <begin position="176"/>
        <end position="210"/>
    </location>
</feature>
<keyword evidence="5" id="KW-1185">Reference proteome</keyword>
<feature type="repeat" description="PPR" evidence="3">
    <location>
        <begin position="250"/>
        <end position="280"/>
    </location>
</feature>
<dbReference type="PANTHER" id="PTHR47939">
    <property type="entry name" value="MEMBRANE-ASSOCIATED SALT-INDUCIBLE PROTEIN-LIKE"/>
    <property type="match status" value="1"/>
</dbReference>
<evidence type="ECO:0000313" key="5">
    <source>
        <dbReference type="Proteomes" id="UP001324115"/>
    </source>
</evidence>
<evidence type="ECO:0000313" key="4">
    <source>
        <dbReference type="EMBL" id="KAK4587026.1"/>
    </source>
</evidence>
<organism evidence="4 5">
    <name type="scientific">Quercus rubra</name>
    <name type="common">Northern red oak</name>
    <name type="synonym">Quercus borealis</name>
    <dbReference type="NCBI Taxonomy" id="3512"/>
    <lineage>
        <taxon>Eukaryota</taxon>
        <taxon>Viridiplantae</taxon>
        <taxon>Streptophyta</taxon>
        <taxon>Embryophyta</taxon>
        <taxon>Tracheophyta</taxon>
        <taxon>Spermatophyta</taxon>
        <taxon>Magnoliopsida</taxon>
        <taxon>eudicotyledons</taxon>
        <taxon>Gunneridae</taxon>
        <taxon>Pentapetalae</taxon>
        <taxon>rosids</taxon>
        <taxon>fabids</taxon>
        <taxon>Fagales</taxon>
        <taxon>Fagaceae</taxon>
        <taxon>Quercus</taxon>
    </lineage>
</organism>
<sequence length="529" mass="60606">MARASSSILIFIRQNPRTCQNPNTQIRNLTVETKDGDFKLNPIQEPSQKAQNEFIEIAKEVSRITRTKPRWEQTLLSDFPSFNFTDPQFFNELIRNQNNVLLSLRFFHWLCSLNGFSPDPLSLNALFDALVEAKACNAAKSFIDYTGFKLEPASLELYIQSFDMFDRLRGVGVCPSIATWNLALLGCLKVGRTDLVWKLYKEMVESSVVATVDVETVGHLFELFVKITKSGNSKVSELLHTMIAKNRDPDIFTYQEVINGLCKQRKQLEAFRVFNDLKDRGYAQIGSCTTMIHGLCKMGWLGDARKLWFEMIQKGFIPNEYTYSALIHGYFKVGNLEEARNLYKEMFNRGYRETTVSVFCDVITYNTLIQGFCKEGKIVESTNLLKELLMRGLQPSTSSFSPLIEKLCQVGDIQEAKKLWDDMQSRGLQPIVCTHEHIITGLCNQGYAAEGMDWLLAMLKCKLKPKKDTFERLIQCLSQSDKWDDILLVLDVMFRIGYTLREGICHSLVNKLCRENSHFVETHLGEIVE</sequence>
<gene>
    <name evidence="4" type="ORF">RGQ29_023955</name>
</gene>
<feature type="repeat" description="PPR" evidence="3">
    <location>
        <begin position="284"/>
        <end position="318"/>
    </location>
</feature>
<comment type="similarity">
    <text evidence="1">Belongs to the PPR family. P subfamily.</text>
</comment>
<evidence type="ECO:0008006" key="6">
    <source>
        <dbReference type="Google" id="ProtNLM"/>
    </source>
</evidence>
<comment type="caution">
    <text evidence="4">The sequence shown here is derived from an EMBL/GenBank/DDBJ whole genome shotgun (WGS) entry which is preliminary data.</text>
</comment>
<name>A0AAN7FBB5_QUERU</name>
<dbReference type="InterPro" id="IPR002885">
    <property type="entry name" value="PPR_rpt"/>
</dbReference>